<evidence type="ECO:0000256" key="4">
    <source>
        <dbReference type="ARBA" id="ARBA00022912"/>
    </source>
</evidence>
<dbReference type="Pfam" id="PF00782">
    <property type="entry name" value="DSPc"/>
    <property type="match status" value="1"/>
</dbReference>
<organism evidence="9 10">
    <name type="scientific">Nephila pilipes</name>
    <name type="common">Giant wood spider</name>
    <name type="synonym">Nephila maculata</name>
    <dbReference type="NCBI Taxonomy" id="299642"/>
    <lineage>
        <taxon>Eukaryota</taxon>
        <taxon>Metazoa</taxon>
        <taxon>Ecdysozoa</taxon>
        <taxon>Arthropoda</taxon>
        <taxon>Chelicerata</taxon>
        <taxon>Arachnida</taxon>
        <taxon>Araneae</taxon>
        <taxon>Araneomorphae</taxon>
        <taxon>Entelegynae</taxon>
        <taxon>Araneoidea</taxon>
        <taxon>Nephilidae</taxon>
        <taxon>Nephila</taxon>
    </lineage>
</organism>
<comment type="similarity">
    <text evidence="1">Belongs to the protein-tyrosine phosphatase family. Non-receptor class dual specificity subfamily.</text>
</comment>
<dbReference type="SUPFAM" id="SSF52799">
    <property type="entry name" value="(Phosphotyrosine protein) phosphatases II"/>
    <property type="match status" value="1"/>
</dbReference>
<keyword evidence="10" id="KW-1185">Reference proteome</keyword>
<sequence length="801" mass="90328">MDLCLNVSCSPLQLAQIAASHRIVSYEKRGQTSPASISQVLTKYHLKDKSVHGNYSIYSTAMAHSLMVCSVDVHQLASIVRNRIDNALILDSRSFLEYNASHVINAINVGCAKLMKRRLQQEKLCIEDFLAQNCHWEVDRGIDIIVYDQSTRDAKCLSPDSFMAVFLQKLLPVYRSVNILKGGFLEFQAAYPDLCEDERTKYAPLTSLSQPCLPVSNHGPTRILPFLYLGSQHDALSRDVLQHYNITYQLNVSTSCPKPDFIQDSHFMRIPVIDNYCEKLLPHFSKAFQFLDKVKESSGCVLVHCLAGISRSATVAIAYVMKTLKMTSDEAYRYVKSKRVTISPNFNFLGQLLEFEKQLQRERILDSKSDSSSTPLFNTSSPVNELRFQKSSNDLEEKEDINEFAERTVSDSHCMKFSGVTEIQSFKGTSTKCQMYNKDCVMSFDPCITSKIETYCIPDKQAPALSIKCLPVSSLKELNFTPCQTSFKSSQCLKDDKNLKYISKTISYVTSPTKTVNFISEKRIEKKMESLCTEIHLPDCKMETVRSVSYSDYSSPADLKSFEFDSKPYNRSDSVSTSGIGSEGSDYADSWNDFTSSCERETDILMDDEYPSVPSGDDELHRNKILGFDDSLSLYPKYEPQYDSCHMQRQSSRDYSQAVPNEQHAKKYNMKYEDPFKYSGLGQNSLHSVANSEDLGRAHLLYRAQSCPGMLSSESSTSDDADSWTSNNGVKLRKSKPAKSSKDKCRNRYSCSSIDYMDYSLNTSLSHESCPDALHLSAGPSEGSKISSSHCNYRHSMIQVS</sequence>
<dbReference type="CDD" id="cd01446">
    <property type="entry name" value="DSP_MapKP"/>
    <property type="match status" value="1"/>
</dbReference>
<evidence type="ECO:0000256" key="2">
    <source>
        <dbReference type="ARBA" id="ARBA00013064"/>
    </source>
</evidence>
<dbReference type="GO" id="GO:0008330">
    <property type="term" value="F:protein tyrosine/threonine phosphatase activity"/>
    <property type="evidence" value="ECO:0007669"/>
    <property type="project" value="TreeGrafter"/>
</dbReference>
<dbReference type="GO" id="GO:0043409">
    <property type="term" value="P:negative regulation of MAPK cascade"/>
    <property type="evidence" value="ECO:0007669"/>
    <property type="project" value="TreeGrafter"/>
</dbReference>
<protein>
    <recommendedName>
        <fullName evidence="2">protein-tyrosine-phosphatase</fullName>
        <ecNumber evidence="2">3.1.3.48</ecNumber>
    </recommendedName>
</protein>
<feature type="domain" description="Rhodanese" evidence="8">
    <location>
        <begin position="83"/>
        <end position="196"/>
    </location>
</feature>
<dbReference type="OrthoDB" id="426001at2759"/>
<comment type="caution">
    <text evidence="9">The sequence shown here is derived from an EMBL/GenBank/DDBJ whole genome shotgun (WGS) entry which is preliminary data.</text>
</comment>
<dbReference type="InterPro" id="IPR036873">
    <property type="entry name" value="Rhodanese-like_dom_sf"/>
</dbReference>
<dbReference type="PROSITE" id="PS00383">
    <property type="entry name" value="TYR_PHOSPHATASE_1"/>
    <property type="match status" value="1"/>
</dbReference>
<gene>
    <name evidence="9" type="primary">DUSP16</name>
    <name evidence="9" type="ORF">NPIL_290301</name>
</gene>
<dbReference type="InterPro" id="IPR029021">
    <property type="entry name" value="Prot-tyrosine_phosphatase-like"/>
</dbReference>
<evidence type="ECO:0000313" key="9">
    <source>
        <dbReference type="EMBL" id="GFT74950.1"/>
    </source>
</evidence>
<dbReference type="PANTHER" id="PTHR10159:SF533">
    <property type="entry name" value="TYROSINE-PROTEIN PHOSPHATASE VHP-1"/>
    <property type="match status" value="1"/>
</dbReference>
<dbReference type="InterPro" id="IPR016130">
    <property type="entry name" value="Tyr_Pase_AS"/>
</dbReference>
<evidence type="ECO:0000259" key="7">
    <source>
        <dbReference type="PROSITE" id="PS50056"/>
    </source>
</evidence>
<dbReference type="SMART" id="SM00450">
    <property type="entry name" value="RHOD"/>
    <property type="match status" value="1"/>
</dbReference>
<dbReference type="EC" id="3.1.3.48" evidence="2"/>
<dbReference type="Pfam" id="PF00581">
    <property type="entry name" value="Rhodanese"/>
    <property type="match status" value="1"/>
</dbReference>
<dbReference type="AlphaFoldDB" id="A0A8X6PPC0"/>
<dbReference type="InterPro" id="IPR008343">
    <property type="entry name" value="MKP"/>
</dbReference>
<dbReference type="Proteomes" id="UP000887013">
    <property type="component" value="Unassembled WGS sequence"/>
</dbReference>
<dbReference type="FunFam" id="3.90.190.10:FF:000208">
    <property type="entry name" value="Vh5 dual specificity phosphatase, putative"/>
    <property type="match status" value="1"/>
</dbReference>
<dbReference type="PRINTS" id="PR01764">
    <property type="entry name" value="MAPKPHPHTASE"/>
</dbReference>
<dbReference type="PROSITE" id="PS50056">
    <property type="entry name" value="TYR_PHOSPHATASE_2"/>
    <property type="match status" value="1"/>
</dbReference>
<feature type="domain" description="Tyrosine-protein phosphatase" evidence="6">
    <location>
        <begin position="219"/>
        <end position="361"/>
    </location>
</feature>
<dbReference type="PROSITE" id="PS50054">
    <property type="entry name" value="TYR_PHOSPHATASE_DUAL"/>
    <property type="match status" value="1"/>
</dbReference>
<feature type="domain" description="Tyrosine specific protein phosphatases" evidence="7">
    <location>
        <begin position="288"/>
        <end position="339"/>
    </location>
</feature>
<dbReference type="PROSITE" id="PS50206">
    <property type="entry name" value="RHODANESE_3"/>
    <property type="match status" value="1"/>
</dbReference>
<dbReference type="GO" id="GO:0017017">
    <property type="term" value="F:MAP kinase tyrosine/serine/threonine phosphatase activity"/>
    <property type="evidence" value="ECO:0007669"/>
    <property type="project" value="InterPro"/>
</dbReference>
<evidence type="ECO:0000256" key="3">
    <source>
        <dbReference type="ARBA" id="ARBA00022801"/>
    </source>
</evidence>
<evidence type="ECO:0000256" key="5">
    <source>
        <dbReference type="SAM" id="MobiDB-lite"/>
    </source>
</evidence>
<reference evidence="9" key="1">
    <citation type="submission" date="2020-08" db="EMBL/GenBank/DDBJ databases">
        <title>Multicomponent nature underlies the extraordinary mechanical properties of spider dragline silk.</title>
        <authorList>
            <person name="Kono N."/>
            <person name="Nakamura H."/>
            <person name="Mori M."/>
            <person name="Yoshida Y."/>
            <person name="Ohtoshi R."/>
            <person name="Malay A.D."/>
            <person name="Moran D.A.P."/>
            <person name="Tomita M."/>
            <person name="Numata K."/>
            <person name="Arakawa K."/>
        </authorList>
    </citation>
    <scope>NUCLEOTIDE SEQUENCE</scope>
</reference>
<dbReference type="GO" id="GO:0005737">
    <property type="term" value="C:cytoplasm"/>
    <property type="evidence" value="ECO:0007669"/>
    <property type="project" value="TreeGrafter"/>
</dbReference>
<dbReference type="CDD" id="cd14568">
    <property type="entry name" value="DSP_MKP_classIII"/>
    <property type="match status" value="1"/>
</dbReference>
<evidence type="ECO:0000259" key="6">
    <source>
        <dbReference type="PROSITE" id="PS50054"/>
    </source>
</evidence>
<dbReference type="InterPro" id="IPR000387">
    <property type="entry name" value="Tyr_Pase_dom"/>
</dbReference>
<dbReference type="InterPro" id="IPR000340">
    <property type="entry name" value="Dual-sp_phosphatase_cat-dom"/>
</dbReference>
<proteinExistence type="inferred from homology"/>
<dbReference type="InterPro" id="IPR001763">
    <property type="entry name" value="Rhodanese-like_dom"/>
</dbReference>
<dbReference type="Gene3D" id="3.90.190.10">
    <property type="entry name" value="Protein tyrosine phosphatase superfamily"/>
    <property type="match status" value="1"/>
</dbReference>
<dbReference type="Gene3D" id="3.40.250.10">
    <property type="entry name" value="Rhodanese-like domain"/>
    <property type="match status" value="1"/>
</dbReference>
<dbReference type="PANTHER" id="PTHR10159">
    <property type="entry name" value="DUAL SPECIFICITY PROTEIN PHOSPHATASE"/>
    <property type="match status" value="1"/>
</dbReference>
<dbReference type="SUPFAM" id="SSF52821">
    <property type="entry name" value="Rhodanese/Cell cycle control phosphatase"/>
    <property type="match status" value="1"/>
</dbReference>
<evidence type="ECO:0000256" key="1">
    <source>
        <dbReference type="ARBA" id="ARBA00008601"/>
    </source>
</evidence>
<accession>A0A8X6PPC0</accession>
<keyword evidence="3" id="KW-0378">Hydrolase</keyword>
<feature type="region of interest" description="Disordered" evidence="5">
    <location>
        <begin position="712"/>
        <end position="744"/>
    </location>
</feature>
<dbReference type="FunFam" id="3.40.250.10:FF:000020">
    <property type="entry name" value="Dual specificity protein phosphatase 8"/>
    <property type="match status" value="1"/>
</dbReference>
<dbReference type="GO" id="GO:0033550">
    <property type="term" value="F:MAP kinase tyrosine phosphatase activity"/>
    <property type="evidence" value="ECO:0007669"/>
    <property type="project" value="TreeGrafter"/>
</dbReference>
<evidence type="ECO:0000313" key="10">
    <source>
        <dbReference type="Proteomes" id="UP000887013"/>
    </source>
</evidence>
<dbReference type="SMART" id="SM00195">
    <property type="entry name" value="DSPc"/>
    <property type="match status" value="1"/>
</dbReference>
<dbReference type="InterPro" id="IPR020422">
    <property type="entry name" value="TYR_PHOSPHATASE_DUAL_dom"/>
</dbReference>
<name>A0A8X6PPC0_NEPPI</name>
<dbReference type="EMBL" id="BMAW01117385">
    <property type="protein sequence ID" value="GFT74950.1"/>
    <property type="molecule type" value="Genomic_DNA"/>
</dbReference>
<keyword evidence="4" id="KW-0904">Protein phosphatase</keyword>
<evidence type="ECO:0000259" key="8">
    <source>
        <dbReference type="PROSITE" id="PS50206"/>
    </source>
</evidence>